<evidence type="ECO:0000313" key="1">
    <source>
        <dbReference type="EMBL" id="CUA82085.1"/>
    </source>
</evidence>
<dbReference type="STRING" id="375574.GCA_001418035_00732"/>
<accession>A0A0K6GTM4</accession>
<dbReference type="Proteomes" id="UP000243535">
    <property type="component" value="Unassembled WGS sequence"/>
</dbReference>
<dbReference type="OrthoDB" id="90759at2"/>
<protein>
    <submittedName>
        <fullName evidence="1">Phage tail protein, P2 protein I family</fullName>
    </submittedName>
</protein>
<gene>
    <name evidence="1" type="ORF">Ga0061063_0940</name>
</gene>
<keyword evidence="2" id="KW-1185">Reference proteome</keyword>
<dbReference type="Pfam" id="PF09684">
    <property type="entry name" value="Tail_P2_I"/>
    <property type="match status" value="1"/>
</dbReference>
<proteinExistence type="predicted"/>
<sequence>MSRHLLPPNCSPLEAAAADAGQFELDPTPLRWLADANRCPPAFLPWLAWARSVEGFDAAASEERQRALIRQSVAIHQRKGTVAAVREVFRALGLGEVTIETGRAGHRRDGTRRRTAFNQRGTRTTGWAEYRVVCYSRLTVQQAAIARAMLAEIAPARCRLFEIDFTQAALVRNGFAKRDGSYSRGTT</sequence>
<dbReference type="AlphaFoldDB" id="A0A0K6GTM4"/>
<dbReference type="EMBL" id="CYHA01000002">
    <property type="protein sequence ID" value="CUA82085.1"/>
    <property type="molecule type" value="Genomic_DNA"/>
</dbReference>
<dbReference type="InterPro" id="IPR006521">
    <property type="entry name" value="Tail_protein_I"/>
</dbReference>
<name>A0A0K6GTM4_9NEIS</name>
<reference evidence="2" key="1">
    <citation type="submission" date="2015-08" db="EMBL/GenBank/DDBJ databases">
        <authorList>
            <person name="Varghese N."/>
        </authorList>
    </citation>
    <scope>NUCLEOTIDE SEQUENCE [LARGE SCALE GENOMIC DNA]</scope>
    <source>
        <strain evidence="2">DSM 17901</strain>
    </source>
</reference>
<evidence type="ECO:0000313" key="2">
    <source>
        <dbReference type="Proteomes" id="UP000243535"/>
    </source>
</evidence>
<organism evidence="1 2">
    <name type="scientific">Gulbenkiania indica</name>
    <dbReference type="NCBI Taxonomy" id="375574"/>
    <lineage>
        <taxon>Bacteria</taxon>
        <taxon>Pseudomonadati</taxon>
        <taxon>Pseudomonadota</taxon>
        <taxon>Betaproteobacteria</taxon>
        <taxon>Neisseriales</taxon>
        <taxon>Chromobacteriaceae</taxon>
        <taxon>Gulbenkiania</taxon>
    </lineage>
</organism>
<dbReference type="NCBIfam" id="TIGR01634">
    <property type="entry name" value="tail_P2_I"/>
    <property type="match status" value="1"/>
</dbReference>
<dbReference type="RefSeq" id="WP_054285643.1">
    <property type="nucleotide sequence ID" value="NZ_CYHA01000002.1"/>
</dbReference>